<dbReference type="Pfam" id="PF07676">
    <property type="entry name" value="PD40"/>
    <property type="match status" value="4"/>
</dbReference>
<dbReference type="Gene3D" id="2.120.10.30">
    <property type="entry name" value="TolB, C-terminal domain"/>
    <property type="match status" value="2"/>
</dbReference>
<gene>
    <name evidence="7" type="ordered locus">AMIS_40200</name>
</gene>
<keyword evidence="3" id="KW-0067">ATP-binding</keyword>
<evidence type="ECO:0000313" key="8">
    <source>
        <dbReference type="Proteomes" id="UP000007882"/>
    </source>
</evidence>
<dbReference type="GO" id="GO:0005524">
    <property type="term" value="F:ATP binding"/>
    <property type="evidence" value="ECO:0007669"/>
    <property type="project" value="UniProtKB-KW"/>
</dbReference>
<dbReference type="HOGENOM" id="CLU_010904_0_0_11"/>
<keyword evidence="8" id="KW-1185">Reference proteome</keyword>
<dbReference type="Proteomes" id="UP000007882">
    <property type="component" value="Chromosome"/>
</dbReference>
<accession>I0H8A3</accession>
<dbReference type="AlphaFoldDB" id="I0H8A3"/>
<evidence type="ECO:0000256" key="1">
    <source>
        <dbReference type="ARBA" id="ARBA00007381"/>
    </source>
</evidence>
<organism evidence="7 8">
    <name type="scientific">Actinoplanes missouriensis (strain ATCC 14538 / DSM 43046 / CBS 188.64 / JCM 3121 / NBRC 102363 / NCIMB 12654 / NRRL B-3342 / UNCC 431)</name>
    <dbReference type="NCBI Taxonomy" id="512565"/>
    <lineage>
        <taxon>Bacteria</taxon>
        <taxon>Bacillati</taxon>
        <taxon>Actinomycetota</taxon>
        <taxon>Actinomycetes</taxon>
        <taxon>Micromonosporales</taxon>
        <taxon>Micromonosporaceae</taxon>
        <taxon>Actinoplanes</taxon>
    </lineage>
</organism>
<comment type="similarity">
    <text evidence="1">Belongs to the heat shock protein 70 family.</text>
</comment>
<dbReference type="GO" id="GO:0030968">
    <property type="term" value="P:endoplasmic reticulum unfolded protein response"/>
    <property type="evidence" value="ECO:0007669"/>
    <property type="project" value="TreeGrafter"/>
</dbReference>
<protein>
    <submittedName>
        <fullName evidence="7">Uncharacterized protein</fullName>
    </submittedName>
</protein>
<feature type="region of interest" description="Disordered" evidence="6">
    <location>
        <begin position="347"/>
        <end position="440"/>
    </location>
</feature>
<dbReference type="Gene3D" id="3.90.640.10">
    <property type="entry name" value="Actin, Chain A, domain 4"/>
    <property type="match status" value="1"/>
</dbReference>
<evidence type="ECO:0000256" key="5">
    <source>
        <dbReference type="ARBA" id="ARBA00023186"/>
    </source>
</evidence>
<evidence type="ECO:0000256" key="3">
    <source>
        <dbReference type="ARBA" id="ARBA00022840"/>
    </source>
</evidence>
<keyword evidence="5" id="KW-0143">Chaperone</keyword>
<proteinExistence type="inferred from homology"/>
<dbReference type="KEGG" id="ams:AMIS_40200"/>
<evidence type="ECO:0000256" key="2">
    <source>
        <dbReference type="ARBA" id="ARBA00022741"/>
    </source>
</evidence>
<dbReference type="InterPro" id="IPR011659">
    <property type="entry name" value="WD40"/>
</dbReference>
<dbReference type="PRINTS" id="PR00301">
    <property type="entry name" value="HEATSHOCK70"/>
</dbReference>
<dbReference type="PATRIC" id="fig|512565.3.peg.4008"/>
<dbReference type="GO" id="GO:0140662">
    <property type="term" value="F:ATP-dependent protein folding chaperone"/>
    <property type="evidence" value="ECO:0007669"/>
    <property type="project" value="InterPro"/>
</dbReference>
<evidence type="ECO:0000256" key="4">
    <source>
        <dbReference type="ARBA" id="ARBA00023016"/>
    </source>
</evidence>
<dbReference type="InterPro" id="IPR043129">
    <property type="entry name" value="ATPase_NBD"/>
</dbReference>
<dbReference type="SUPFAM" id="SSF82171">
    <property type="entry name" value="DPP6 N-terminal domain-like"/>
    <property type="match status" value="1"/>
</dbReference>
<dbReference type="InterPro" id="IPR013126">
    <property type="entry name" value="Hsp_70_fam"/>
</dbReference>
<dbReference type="STRING" id="512565.AMIS_40200"/>
<feature type="compositionally biased region" description="Low complexity" evidence="6">
    <location>
        <begin position="364"/>
        <end position="376"/>
    </location>
</feature>
<feature type="region of interest" description="Disordered" evidence="6">
    <location>
        <begin position="589"/>
        <end position="612"/>
    </location>
</feature>
<dbReference type="Gene3D" id="3.30.420.40">
    <property type="match status" value="2"/>
</dbReference>
<keyword evidence="4" id="KW-0346">Stress response</keyword>
<reference evidence="7 8" key="1">
    <citation type="submission" date="2012-02" db="EMBL/GenBank/DDBJ databases">
        <title>Complete genome sequence of Actinoplanes missouriensis 431 (= NBRC 102363).</title>
        <authorList>
            <person name="Ohnishi Y."/>
            <person name="Ishikawa J."/>
            <person name="Sekine M."/>
            <person name="Hosoyama A."/>
            <person name="Harada T."/>
            <person name="Narita H."/>
            <person name="Hata T."/>
            <person name="Konno Y."/>
            <person name="Tutikane K."/>
            <person name="Fujita N."/>
            <person name="Horinouchi S."/>
            <person name="Hayakawa M."/>
        </authorList>
    </citation>
    <scope>NUCLEOTIDE SEQUENCE [LARGE SCALE GENOMIC DNA]</scope>
    <source>
        <strain evidence="8">ATCC 14538 / DSM 43046 / CBS 188.64 / JCM 3121 / NBRC 102363 / NCIMB 12654 / NRRL B-3342 / UNCC 431</strain>
    </source>
</reference>
<evidence type="ECO:0000313" key="7">
    <source>
        <dbReference type="EMBL" id="BAL89240.1"/>
    </source>
</evidence>
<evidence type="ECO:0000256" key="6">
    <source>
        <dbReference type="SAM" id="MobiDB-lite"/>
    </source>
</evidence>
<dbReference type="PROSITE" id="PS01036">
    <property type="entry name" value="HSP70_3"/>
    <property type="match status" value="1"/>
</dbReference>
<dbReference type="Pfam" id="PF00012">
    <property type="entry name" value="HSP70"/>
    <property type="match status" value="1"/>
</dbReference>
<dbReference type="eggNOG" id="COG0443">
    <property type="taxonomic scope" value="Bacteria"/>
</dbReference>
<dbReference type="InterPro" id="IPR011042">
    <property type="entry name" value="6-blade_b-propeller_TolB-like"/>
</dbReference>
<dbReference type="PANTHER" id="PTHR45639">
    <property type="entry name" value="HSC70CB, ISOFORM G-RELATED"/>
    <property type="match status" value="1"/>
</dbReference>
<dbReference type="RefSeq" id="WP_014444134.1">
    <property type="nucleotide sequence ID" value="NC_017093.1"/>
</dbReference>
<dbReference type="InterPro" id="IPR018181">
    <property type="entry name" value="Heat_shock_70_CS"/>
</dbReference>
<dbReference type="PANTHER" id="PTHR45639:SF34">
    <property type="entry name" value="CHAPERONE PROTEIN DNAK"/>
    <property type="match status" value="1"/>
</dbReference>
<dbReference type="EMBL" id="AP012319">
    <property type="protein sequence ID" value="BAL89240.1"/>
    <property type="molecule type" value="Genomic_DNA"/>
</dbReference>
<keyword evidence="2" id="KW-0547">Nucleotide-binding</keyword>
<sequence>MTADYGLGIDLGTTHTAAAVNTGGHVESVRLGARRMEIPSAVFVKDDGELLVGEAAERRGRDEPGRLAREFKRRLGDPVPILAGGMPFSAHALTGKLLRFVLDTATRAQGGPPARVALTYPAHWGPYKREQLDQAIRLADAGPVRLLSEPEAVARRRDVASGRTVAVYDLGGSSFDVAVLRREGDAFTLLGTPEGVDQLGGGDFDAAVYAHVLGALDGVDLDDPETAPALARLRRDCVEAKESLSFDTEVTVAVAVPGRHTRVPISRAVFEGLIALAVRDTVDATRRALRSAGVAAGDLSGILLAGGSSRIPLVRRVLEEEFGPLVAADAHPELSVALGAAAFATPSGTGEALAPGSSGKRVPASQGSAATAGAASEISRRESAVVAPSGGPRTETAATEPAGGDVPAFPGATTVPAGQGSPFSVESAAGAPDRPRSPAERLGLSMRAPEKLDFTDLRTPADPWAAAEAEARAAEHPFDGLAGDAAPAVPPQAVAFESEPQTQVIAPARPTPKPVMGKAGFAVMIVVAAVAGVVGSSLFDPDEKNEGAAPAASASAAGPAGIPDANLVIRVDTGGPFASAAWKPTIQTLNPATGKREPLAGTEPGDTLPRWSNDRSMIALTHRNPKGTNEIVVMDRDGSNRRKLVGGVTGGRVVWAPDNRTLAYIKDEDGVPQIFTMPIDGGRAEQITVSGNDKDDPVWTPDGKSIIYWTKVDGVRSLWKISVSGVSDNRAITNPDLGDAMDPAISPDGRLILFTRKIDNNYDIWSVEPDGSDAKPVTSAADREMDPTWSPDGAWLAYVRGDLNHPAVVIERADGTGEQTLTKGGAREGHPCWF</sequence>
<dbReference type="SUPFAM" id="SSF53067">
    <property type="entry name" value="Actin-like ATPase domain"/>
    <property type="match status" value="2"/>
</dbReference>
<dbReference type="eggNOG" id="COG0823">
    <property type="taxonomic scope" value="Bacteria"/>
</dbReference>
<dbReference type="OrthoDB" id="9766019at2"/>
<name>I0H8A3_ACTM4</name>